<reference evidence="2 3" key="1">
    <citation type="submission" date="2019-07" db="EMBL/GenBank/DDBJ databases">
        <title>Sphingomonas solaris sp. nov., isolated from a solar panel from Boston, Massachusetts.</title>
        <authorList>
            <person name="Tanner K."/>
            <person name="Pascual J."/>
            <person name="Mancuso C."/>
            <person name="Pereto J."/>
            <person name="Khalil A."/>
            <person name="Vilanova C."/>
        </authorList>
    </citation>
    <scope>NUCLEOTIDE SEQUENCE [LARGE SCALE GENOMIC DNA]</scope>
    <source>
        <strain evidence="2 3">R4DWN</strain>
    </source>
</reference>
<feature type="domain" description="AB hydrolase-1" evidence="1">
    <location>
        <begin position="25"/>
        <end position="250"/>
    </location>
</feature>
<dbReference type="Pfam" id="PF12697">
    <property type="entry name" value="Abhydrolase_6"/>
    <property type="match status" value="1"/>
</dbReference>
<protein>
    <submittedName>
        <fullName evidence="2">Alpha/beta hydrolase</fullName>
    </submittedName>
</protein>
<dbReference type="RefSeq" id="WP_145154235.1">
    <property type="nucleotide sequence ID" value="NZ_VNIM01000080.1"/>
</dbReference>
<dbReference type="Proteomes" id="UP000318681">
    <property type="component" value="Unassembled WGS sequence"/>
</dbReference>
<evidence type="ECO:0000259" key="1">
    <source>
        <dbReference type="Pfam" id="PF12697"/>
    </source>
</evidence>
<keyword evidence="3" id="KW-1185">Reference proteome</keyword>
<keyword evidence="2" id="KW-0378">Hydrolase</keyword>
<sequence>MIELIEDTARDVRIEVLVEGAGPDIVLVPSAMRGAADFADLQAALGTAGYRSLAINPRGSGRSGGTLDGLTLRDIADDIAMVAGRLCDGPVHLLGHALGNVCVRAAASFRPEIARSLMLMPPGGHNLGRYPVRPEVVAAMGRCHDRTLPRAERLAALRTAFFAPGNDPSVWLDGWWPASAGIASAMGRSDPQDWWRGGAGPVLILMPLDDAMVSPEAGRATAAALGARVTYREIAACGHAILPEQPDLVAHHVTAFLDAQEGRR</sequence>
<dbReference type="OrthoDB" id="9815441at2"/>
<dbReference type="InterPro" id="IPR029058">
    <property type="entry name" value="AB_hydrolase_fold"/>
</dbReference>
<gene>
    <name evidence="2" type="ORF">FOY91_16165</name>
</gene>
<dbReference type="PANTHER" id="PTHR43689:SF8">
    <property type="entry name" value="ALPHA_BETA-HYDROLASES SUPERFAMILY PROTEIN"/>
    <property type="match status" value="1"/>
</dbReference>
<organism evidence="2 3">
    <name type="scientific">Alterirhizorhabdus solaris</name>
    <dbReference type="NCBI Taxonomy" id="2529389"/>
    <lineage>
        <taxon>Bacteria</taxon>
        <taxon>Pseudomonadati</taxon>
        <taxon>Pseudomonadota</taxon>
        <taxon>Alphaproteobacteria</taxon>
        <taxon>Sphingomonadales</taxon>
        <taxon>Rhizorhabdaceae</taxon>
        <taxon>Alterirhizorhabdus</taxon>
    </lineage>
</organism>
<name>A0A558QXB8_9SPHN</name>
<dbReference type="PANTHER" id="PTHR43689">
    <property type="entry name" value="HYDROLASE"/>
    <property type="match status" value="1"/>
</dbReference>
<dbReference type="InterPro" id="IPR000073">
    <property type="entry name" value="AB_hydrolase_1"/>
</dbReference>
<dbReference type="EMBL" id="VNIM01000080">
    <property type="protein sequence ID" value="TVV71707.1"/>
    <property type="molecule type" value="Genomic_DNA"/>
</dbReference>
<comment type="caution">
    <text evidence="2">The sequence shown here is derived from an EMBL/GenBank/DDBJ whole genome shotgun (WGS) entry which is preliminary data.</text>
</comment>
<dbReference type="Gene3D" id="3.40.50.1820">
    <property type="entry name" value="alpha/beta hydrolase"/>
    <property type="match status" value="1"/>
</dbReference>
<dbReference type="GO" id="GO:0016787">
    <property type="term" value="F:hydrolase activity"/>
    <property type="evidence" value="ECO:0007669"/>
    <property type="project" value="UniProtKB-KW"/>
</dbReference>
<evidence type="ECO:0000313" key="2">
    <source>
        <dbReference type="EMBL" id="TVV71707.1"/>
    </source>
</evidence>
<dbReference type="AlphaFoldDB" id="A0A558QXB8"/>
<proteinExistence type="predicted"/>
<accession>A0A558QXB8</accession>
<evidence type="ECO:0000313" key="3">
    <source>
        <dbReference type="Proteomes" id="UP000318681"/>
    </source>
</evidence>
<dbReference type="SUPFAM" id="SSF53474">
    <property type="entry name" value="alpha/beta-Hydrolases"/>
    <property type="match status" value="1"/>
</dbReference>